<protein>
    <submittedName>
        <fullName evidence="2">Uncharacterized protein</fullName>
    </submittedName>
</protein>
<proteinExistence type="predicted"/>
<sequence length="78" mass="9009">MCVCVCVCVCVLVGALVDIIYITNHKLLRVIPTTLKFLIRSMRFTIIISMALSLVEQVYGVYLPKHNCYVNFYLFIYL</sequence>
<feature type="transmembrane region" description="Helical" evidence="1">
    <location>
        <begin position="41"/>
        <end position="62"/>
    </location>
</feature>
<evidence type="ECO:0000313" key="3">
    <source>
        <dbReference type="Proteomes" id="UP001217089"/>
    </source>
</evidence>
<comment type="caution">
    <text evidence="2">The sequence shown here is derived from an EMBL/GenBank/DDBJ whole genome shotgun (WGS) entry which is preliminary data.</text>
</comment>
<dbReference type="Proteomes" id="UP001217089">
    <property type="component" value="Unassembled WGS sequence"/>
</dbReference>
<name>A0ABQ9EVJ4_TEGGR</name>
<accession>A0ABQ9EVJ4</accession>
<keyword evidence="3" id="KW-1185">Reference proteome</keyword>
<organism evidence="2 3">
    <name type="scientific">Tegillarca granosa</name>
    <name type="common">Malaysian cockle</name>
    <name type="synonym">Anadara granosa</name>
    <dbReference type="NCBI Taxonomy" id="220873"/>
    <lineage>
        <taxon>Eukaryota</taxon>
        <taxon>Metazoa</taxon>
        <taxon>Spiralia</taxon>
        <taxon>Lophotrochozoa</taxon>
        <taxon>Mollusca</taxon>
        <taxon>Bivalvia</taxon>
        <taxon>Autobranchia</taxon>
        <taxon>Pteriomorphia</taxon>
        <taxon>Arcoida</taxon>
        <taxon>Arcoidea</taxon>
        <taxon>Arcidae</taxon>
        <taxon>Tegillarca</taxon>
    </lineage>
</organism>
<gene>
    <name evidence="2" type="ORF">KUTeg_015509</name>
</gene>
<dbReference type="EMBL" id="JARBDR010000793">
    <property type="protein sequence ID" value="KAJ8307425.1"/>
    <property type="molecule type" value="Genomic_DNA"/>
</dbReference>
<evidence type="ECO:0000313" key="2">
    <source>
        <dbReference type="EMBL" id="KAJ8307425.1"/>
    </source>
</evidence>
<keyword evidence="1" id="KW-0812">Transmembrane</keyword>
<keyword evidence="1" id="KW-0472">Membrane</keyword>
<evidence type="ECO:0000256" key="1">
    <source>
        <dbReference type="SAM" id="Phobius"/>
    </source>
</evidence>
<keyword evidence="1" id="KW-1133">Transmembrane helix</keyword>
<reference evidence="2 3" key="1">
    <citation type="submission" date="2022-12" db="EMBL/GenBank/DDBJ databases">
        <title>Chromosome-level genome of Tegillarca granosa.</title>
        <authorList>
            <person name="Kim J."/>
        </authorList>
    </citation>
    <scope>NUCLEOTIDE SEQUENCE [LARGE SCALE GENOMIC DNA]</scope>
    <source>
        <strain evidence="2">Teg-2019</strain>
        <tissue evidence="2">Adductor muscle</tissue>
    </source>
</reference>